<evidence type="ECO:0000313" key="2">
    <source>
        <dbReference type="Proteomes" id="UP000824108"/>
    </source>
</evidence>
<name>A0A9D2KBX4_9BACE</name>
<dbReference type="AlphaFoldDB" id="A0A9D2KBX4"/>
<dbReference type="Proteomes" id="UP000824108">
    <property type="component" value="Unassembled WGS sequence"/>
</dbReference>
<dbReference type="EMBL" id="DXAV01000019">
    <property type="protein sequence ID" value="HIZ90889.1"/>
    <property type="molecule type" value="Genomic_DNA"/>
</dbReference>
<proteinExistence type="predicted"/>
<protein>
    <submittedName>
        <fullName evidence="1">Uncharacterized protein</fullName>
    </submittedName>
</protein>
<reference evidence="1" key="2">
    <citation type="submission" date="2021-04" db="EMBL/GenBank/DDBJ databases">
        <authorList>
            <person name="Gilroy R."/>
        </authorList>
    </citation>
    <scope>NUCLEOTIDE SEQUENCE</scope>
    <source>
        <strain evidence="1">CHK118-2852</strain>
    </source>
</reference>
<accession>A0A9D2KBX4</accession>
<sequence length="380" mass="44018">MNINSRIDWKAGMAITAQTFLELDENLRHRQQAATRAVNGNEFGLIPFTEFDNRGGFVRNKLEIERLACMALLPSGKILHIDEKVVVTVPLVYGNEYYLACGFGEKDLEFDVEEVPFVRPEYTYGIYPLSELEGTDLFPVMKFKVNEGVFAIDESYIPPSLYLSSDSRFQAYLEQLTEKTRTLAEHPNLESGEGKRAFQRYAYLLKSYDAQGRTRPFVQLTYEIAQAADYYIVTSHSETPASIPTYSGYDIASWLEWLDGYLHNAASILDKVVLEDHSIDFDELKAQIKAELYEQLRPELYEQLYAELKERLYTEISEDLTIRLTDYMNQQLKAELHDLLSGELSEELYERLYKNLYESLYNALYVPTEEEEEEEFTPLI</sequence>
<comment type="caution">
    <text evidence="1">The sequence shown here is derived from an EMBL/GenBank/DDBJ whole genome shotgun (WGS) entry which is preliminary data.</text>
</comment>
<evidence type="ECO:0000313" key="1">
    <source>
        <dbReference type="EMBL" id="HIZ90889.1"/>
    </source>
</evidence>
<gene>
    <name evidence="1" type="ORF">H9807_02010</name>
</gene>
<organism evidence="1 2">
    <name type="scientific">Candidatus Bacteroides merdavium</name>
    <dbReference type="NCBI Taxonomy" id="2838472"/>
    <lineage>
        <taxon>Bacteria</taxon>
        <taxon>Pseudomonadati</taxon>
        <taxon>Bacteroidota</taxon>
        <taxon>Bacteroidia</taxon>
        <taxon>Bacteroidales</taxon>
        <taxon>Bacteroidaceae</taxon>
        <taxon>Bacteroides</taxon>
    </lineage>
</organism>
<reference evidence="1" key="1">
    <citation type="journal article" date="2021" name="PeerJ">
        <title>Extensive microbial diversity within the chicken gut microbiome revealed by metagenomics and culture.</title>
        <authorList>
            <person name="Gilroy R."/>
            <person name="Ravi A."/>
            <person name="Getino M."/>
            <person name="Pursley I."/>
            <person name="Horton D.L."/>
            <person name="Alikhan N.F."/>
            <person name="Baker D."/>
            <person name="Gharbi K."/>
            <person name="Hall N."/>
            <person name="Watson M."/>
            <person name="Adriaenssens E.M."/>
            <person name="Foster-Nyarko E."/>
            <person name="Jarju S."/>
            <person name="Secka A."/>
            <person name="Antonio M."/>
            <person name="Oren A."/>
            <person name="Chaudhuri R.R."/>
            <person name="La Ragione R."/>
            <person name="Hildebrand F."/>
            <person name="Pallen M.J."/>
        </authorList>
    </citation>
    <scope>NUCLEOTIDE SEQUENCE</scope>
    <source>
        <strain evidence="1">CHK118-2852</strain>
    </source>
</reference>